<dbReference type="InterPro" id="IPR011604">
    <property type="entry name" value="PDDEXK-like_dom_sf"/>
</dbReference>
<evidence type="ECO:0000313" key="2">
    <source>
        <dbReference type="EMBL" id="QFG74804.1"/>
    </source>
</evidence>
<dbReference type="PANTHER" id="PTHR46609">
    <property type="entry name" value="EXONUCLEASE, PHAGE-TYPE/RECB, C-TERMINAL DOMAIN-CONTAINING PROTEIN"/>
    <property type="match status" value="1"/>
</dbReference>
<reference evidence="2" key="1">
    <citation type="journal article" date="2019" name="Philos. Trans. R. Soc. Lond., B, Biol. Sci.">
        <title>Targeted metagenomic recovery of four divergent viruses reveals shared and distinctive characteristics of giant viruses of marine eukaryotes.</title>
        <authorList>
            <person name="Needham D.M."/>
            <person name="Poirier C."/>
            <person name="Hehenberger E."/>
            <person name="Jimenez V."/>
            <person name="Swalwell J.E."/>
            <person name="Santoro A.E."/>
            <person name="Worden A.Z."/>
        </authorList>
    </citation>
    <scope>NUCLEOTIDE SEQUENCE</scope>
    <source>
        <strain evidence="2">OPacV-421</strain>
    </source>
</reference>
<dbReference type="CDD" id="cd22343">
    <property type="entry name" value="PDDEXK_lambda_exonuclease-like"/>
    <property type="match status" value="1"/>
</dbReference>
<proteinExistence type="predicted"/>
<dbReference type="Pfam" id="PF09588">
    <property type="entry name" value="YqaJ"/>
    <property type="match status" value="1"/>
</dbReference>
<dbReference type="SUPFAM" id="SSF52980">
    <property type="entry name" value="Restriction endonuclease-like"/>
    <property type="match status" value="1"/>
</dbReference>
<protein>
    <submittedName>
        <fullName evidence="2">YqaJ-like viral recombinase domain protein</fullName>
    </submittedName>
</protein>
<dbReference type="InterPro" id="IPR051703">
    <property type="entry name" value="NF-kappa-B_Signaling_Reg"/>
</dbReference>
<sequence>MKELNETILSLLAEYVENGRFYLTTQSFRYIKEDIVELLEETIPEEEFDYEEIDSVVELIFSTHIKNILYYGSLEKPPSVKKDEQTIKETIHHIRNIPQPEQRTDEWYIFRQKLITASSAWKIFSSEKIKNSFIYDKCKPLDITKYKQVNMNSPFHWGIKYEPLSIMIYEDLYDTKVEDFGCIKHDKYHYLGASPDGINIKESSDKYGTMLEIKNVVSREITDIPKFDYWIQMQLQMEVCNLDECDFLETKFIEYEDYKTFLMDGSFSKSNDKKTKGVIMCFMVDNHPVYEYSPLRLEEESYKKWEQMMMDTYKEAFWLKNIYWKLDIFSCILITRNKSWFMRALPFIENVYKTIEYEKKNGYEHRAAKKQARKPTIYIPPFSGCVINV</sequence>
<dbReference type="EMBL" id="MN448294">
    <property type="protein sequence ID" value="QFG74804.1"/>
    <property type="molecule type" value="Genomic_DNA"/>
</dbReference>
<organism evidence="2">
    <name type="scientific">Megaviridae environmental sample</name>
    <dbReference type="NCBI Taxonomy" id="1737588"/>
    <lineage>
        <taxon>Viruses</taxon>
        <taxon>Varidnaviria</taxon>
        <taxon>Bamfordvirae</taxon>
        <taxon>Nucleocytoviricota</taxon>
        <taxon>Megaviricetes</taxon>
        <taxon>Imitervirales</taxon>
        <taxon>Mimiviridae</taxon>
        <taxon>environmental samples</taxon>
    </lineage>
</organism>
<dbReference type="PANTHER" id="PTHR46609:SF6">
    <property type="entry name" value="EXONUCLEASE, PHAGE-TYPE_RECB, C-TERMINAL DOMAIN-CONTAINING PROTEIN-RELATED"/>
    <property type="match status" value="1"/>
</dbReference>
<feature type="domain" description="YqaJ viral recombinase" evidence="1">
    <location>
        <begin position="106"/>
        <end position="241"/>
    </location>
</feature>
<evidence type="ECO:0000259" key="1">
    <source>
        <dbReference type="Pfam" id="PF09588"/>
    </source>
</evidence>
<dbReference type="InterPro" id="IPR019080">
    <property type="entry name" value="YqaJ_viral_recombinase"/>
</dbReference>
<name>A0A5J6VMZ6_9VIRU</name>
<dbReference type="Gene3D" id="3.90.320.10">
    <property type="match status" value="1"/>
</dbReference>
<dbReference type="InterPro" id="IPR011335">
    <property type="entry name" value="Restrct_endonuc-II-like"/>
</dbReference>
<accession>A0A5J6VMZ6</accession>